<keyword evidence="2" id="KW-1185">Reference proteome</keyword>
<reference evidence="1 2" key="1">
    <citation type="submission" date="2024-09" db="EMBL/GenBank/DDBJ databases">
        <authorList>
            <person name="Sun Q."/>
            <person name="Mori K."/>
        </authorList>
    </citation>
    <scope>NUCLEOTIDE SEQUENCE [LARGE SCALE GENOMIC DNA]</scope>
    <source>
        <strain evidence="1 2">TBRC 0563</strain>
    </source>
</reference>
<evidence type="ECO:0000313" key="2">
    <source>
        <dbReference type="Proteomes" id="UP001589627"/>
    </source>
</evidence>
<dbReference type="Gene3D" id="1.20.910.10">
    <property type="entry name" value="Heme oxygenase-like"/>
    <property type="match status" value="1"/>
</dbReference>
<protein>
    <submittedName>
        <fullName evidence="1">Transcriptional regulator</fullName>
    </submittedName>
</protein>
<name>A0ABV5YZV7_9ACTN</name>
<sequence length="109" mass="11499">DAASRGAVLSDFALSAAREGGYPAVMTVLFAAESLYFTWCVRAHEGGGVPAGPIGEWVSLHAGDAFREGVDALAAQVDALSADVPDERLARWFAGMLDAEIAFHDAVYR</sequence>
<organism evidence="1 2">
    <name type="scientific">Actinoallomurus acaciae</name>
    <dbReference type="NCBI Taxonomy" id="502577"/>
    <lineage>
        <taxon>Bacteria</taxon>
        <taxon>Bacillati</taxon>
        <taxon>Actinomycetota</taxon>
        <taxon>Actinomycetes</taxon>
        <taxon>Streptosporangiales</taxon>
        <taxon>Thermomonosporaceae</taxon>
        <taxon>Actinoallomurus</taxon>
    </lineage>
</organism>
<dbReference type="EMBL" id="JBHLZP010001209">
    <property type="protein sequence ID" value="MFB9840627.1"/>
    <property type="molecule type" value="Genomic_DNA"/>
</dbReference>
<feature type="non-terminal residue" evidence="1">
    <location>
        <position position="1"/>
    </location>
</feature>
<dbReference type="SUPFAM" id="SSF48613">
    <property type="entry name" value="Heme oxygenase-like"/>
    <property type="match status" value="1"/>
</dbReference>
<evidence type="ECO:0000313" key="1">
    <source>
        <dbReference type="EMBL" id="MFB9840627.1"/>
    </source>
</evidence>
<gene>
    <name evidence="1" type="ORF">ACFFNX_51655</name>
</gene>
<dbReference type="Proteomes" id="UP001589627">
    <property type="component" value="Unassembled WGS sequence"/>
</dbReference>
<dbReference type="InterPro" id="IPR016084">
    <property type="entry name" value="Haem_Oase-like_multi-hlx"/>
</dbReference>
<accession>A0ABV5YZV7</accession>
<proteinExistence type="predicted"/>
<comment type="caution">
    <text evidence="1">The sequence shown here is derived from an EMBL/GenBank/DDBJ whole genome shotgun (WGS) entry which is preliminary data.</text>
</comment>